<evidence type="ECO:0000313" key="1">
    <source>
        <dbReference type="EMBL" id="KAF2898173.1"/>
    </source>
</evidence>
<proteinExistence type="predicted"/>
<protein>
    <submittedName>
        <fullName evidence="1">Uncharacterized protein</fullName>
    </submittedName>
</protein>
<comment type="caution">
    <text evidence="1">The sequence shown here is derived from an EMBL/GenBank/DDBJ whole genome shotgun (WGS) entry which is preliminary data.</text>
</comment>
<reference evidence="1" key="1">
    <citation type="submission" date="2019-08" db="EMBL/GenBank/DDBJ databases">
        <title>The genome of the North American firefly Photinus pyralis.</title>
        <authorList>
            <consortium name="Photinus pyralis genome working group"/>
            <person name="Fallon T.R."/>
            <person name="Sander Lower S.E."/>
            <person name="Weng J.-K."/>
        </authorList>
    </citation>
    <scope>NUCLEOTIDE SEQUENCE</scope>
    <source>
        <strain evidence="1">TRF0915ILg1</strain>
        <tissue evidence="1">Whole body</tissue>
    </source>
</reference>
<dbReference type="AlphaFoldDB" id="A0A8K0D7Q0"/>
<gene>
    <name evidence="1" type="ORF">ILUMI_08002</name>
</gene>
<organism evidence="1 2">
    <name type="scientific">Ignelater luminosus</name>
    <name type="common">Cucubano</name>
    <name type="synonym">Pyrophorus luminosus</name>
    <dbReference type="NCBI Taxonomy" id="2038154"/>
    <lineage>
        <taxon>Eukaryota</taxon>
        <taxon>Metazoa</taxon>
        <taxon>Ecdysozoa</taxon>
        <taxon>Arthropoda</taxon>
        <taxon>Hexapoda</taxon>
        <taxon>Insecta</taxon>
        <taxon>Pterygota</taxon>
        <taxon>Neoptera</taxon>
        <taxon>Endopterygota</taxon>
        <taxon>Coleoptera</taxon>
        <taxon>Polyphaga</taxon>
        <taxon>Elateriformia</taxon>
        <taxon>Elateroidea</taxon>
        <taxon>Elateridae</taxon>
        <taxon>Agrypninae</taxon>
        <taxon>Pyrophorini</taxon>
        <taxon>Ignelater</taxon>
    </lineage>
</organism>
<dbReference type="PANTHER" id="PTHR46409">
    <property type="entry name" value="HTH PSQ-TYPE DOMAIN-CONTAINING PROTEIN"/>
    <property type="match status" value="1"/>
</dbReference>
<keyword evidence="2" id="KW-1185">Reference proteome</keyword>
<accession>A0A8K0D7Q0</accession>
<dbReference type="PANTHER" id="PTHR46409:SF1">
    <property type="entry name" value="HTH PSQ-TYPE DOMAIN-CONTAINING PROTEIN"/>
    <property type="match status" value="1"/>
</dbReference>
<sequence length="280" mass="32114">MTCRNCTAVKEEAIRTGIIANDIVLEIQMKIPNPPATIQSYQEQLELLIHGCTSVPREYSGPIGKQLAGCKNKTTVSLWDVAGNLPDLPKNVVDELSTDQEYLYEICQTVSTGSCSSELANLQPGKMVHSRWLTSVNRILRLYVSTFNPSENLQLLVNYVVKVYAPIWFLIKQNISLKDGPKHIFQLIMYSRFLPRNLRSVVDSVIERNAFFAHPENLLVSMLFDDRDHMRELALRRIIKARKVESSTKRRIFKPPKINFSARDYTEIIVWHKCWVTPPP</sequence>
<dbReference type="Proteomes" id="UP000801492">
    <property type="component" value="Unassembled WGS sequence"/>
</dbReference>
<dbReference type="OrthoDB" id="10038071at2759"/>
<dbReference type="EMBL" id="VTPC01003672">
    <property type="protein sequence ID" value="KAF2898173.1"/>
    <property type="molecule type" value="Genomic_DNA"/>
</dbReference>
<name>A0A8K0D7Q0_IGNLU</name>
<feature type="non-terminal residue" evidence="1">
    <location>
        <position position="280"/>
    </location>
</feature>
<evidence type="ECO:0000313" key="2">
    <source>
        <dbReference type="Proteomes" id="UP000801492"/>
    </source>
</evidence>